<comment type="caution">
    <text evidence="1">The sequence shown here is derived from an EMBL/GenBank/DDBJ whole genome shotgun (WGS) entry which is preliminary data.</text>
</comment>
<name>A0A7J6QQU4_PEROL</name>
<evidence type="ECO:0000313" key="2">
    <source>
        <dbReference type="Proteomes" id="UP000574390"/>
    </source>
</evidence>
<dbReference type="Proteomes" id="UP000574390">
    <property type="component" value="Unassembled WGS sequence"/>
</dbReference>
<proteinExistence type="predicted"/>
<accession>A0A7J6QQU4</accession>
<feature type="non-terminal residue" evidence="1">
    <location>
        <position position="367"/>
    </location>
</feature>
<evidence type="ECO:0000313" key="1">
    <source>
        <dbReference type="EMBL" id="KAF4710647.1"/>
    </source>
</evidence>
<organism evidence="1 2">
    <name type="scientific">Perkinsus olseni</name>
    <name type="common">Perkinsus atlanticus</name>
    <dbReference type="NCBI Taxonomy" id="32597"/>
    <lineage>
        <taxon>Eukaryota</taxon>
        <taxon>Sar</taxon>
        <taxon>Alveolata</taxon>
        <taxon>Perkinsozoa</taxon>
        <taxon>Perkinsea</taxon>
        <taxon>Perkinsida</taxon>
        <taxon>Perkinsidae</taxon>
        <taxon>Perkinsus</taxon>
    </lineage>
</organism>
<dbReference type="AlphaFoldDB" id="A0A7J6QQU4"/>
<dbReference type="EMBL" id="JABANM010027855">
    <property type="protein sequence ID" value="KAF4710647.1"/>
    <property type="molecule type" value="Genomic_DNA"/>
</dbReference>
<gene>
    <name evidence="1" type="ORF">FOZ62_008241</name>
</gene>
<reference evidence="1 2" key="1">
    <citation type="submission" date="2020-04" db="EMBL/GenBank/DDBJ databases">
        <title>Perkinsus olseni comparative genomics.</title>
        <authorList>
            <person name="Bogema D.R."/>
        </authorList>
    </citation>
    <scope>NUCLEOTIDE SEQUENCE [LARGE SCALE GENOMIC DNA]</scope>
    <source>
        <strain evidence="1">ATCC PRA-205</strain>
    </source>
</reference>
<protein>
    <submittedName>
        <fullName evidence="1">Uncharacterized protein</fullName>
    </submittedName>
</protein>
<sequence length="367" mass="38724">MTVSTDSSPLSRAEGGASKLNAEAAEFVPGSTAAATKRIPDTETIKAEILNVIRATGMTGIRVTQIPHQYRRRTGRWLIIEGTQFASLSSIIDAIMPSIEFYDSPKAPTPGMEKATSYDPDNGVVVMEPTPGIQGADTCPPLVIGDYANKVVRDKSFSLNTEDLSFFRELVVAVVIDFCDRSSHLTPSGLLTPSPGLALSLFSAEWDRYFRGALSLKGMRAKFGVMKLLPFILSCKELEMLGTHPEVRIRVKAEYTIPAQIVQQTKMSQMAAAPLTGPLMGPPTDAKGSLGESLSNYLLAAPMLAAGVSSSSAAANPLGLSLPAPVRPGDGLLPAPAPNALLSSALKVPSALVDLSLAPMEGAPGFD</sequence>